<accession>A0A2T0M4C2</accession>
<sequence>MKEREADGFGAAGDRLGAATDGFGAVELARVVELVRRQGARTVVVGHGRDAGPAAEAFARTWEGTVLAVIGWPERAASWLRQARRFTAGEPDAWVVAGAPLGWAGMSERLRRSTDWDPARTYGFAATARAVALAPPGTLEGMRGADHDGNAWQIGRNVIFREIS</sequence>
<name>A0A2T0M4C2_9ACTN</name>
<dbReference type="RefSeq" id="WP_219912451.1">
    <property type="nucleotide sequence ID" value="NZ_JBFAIB010000027.1"/>
</dbReference>
<evidence type="ECO:0008006" key="3">
    <source>
        <dbReference type="Google" id="ProtNLM"/>
    </source>
</evidence>
<comment type="caution">
    <text evidence="1">The sequence shown here is derived from an EMBL/GenBank/DDBJ whole genome shotgun (WGS) entry which is preliminary data.</text>
</comment>
<proteinExistence type="predicted"/>
<protein>
    <recommendedName>
        <fullName evidence="3">Substrate-binding family protein</fullName>
    </recommendedName>
</protein>
<gene>
    <name evidence="1" type="ORF">B0I32_13574</name>
</gene>
<evidence type="ECO:0000313" key="1">
    <source>
        <dbReference type="EMBL" id="PRX51718.1"/>
    </source>
</evidence>
<keyword evidence="2" id="KW-1185">Reference proteome</keyword>
<reference evidence="1 2" key="1">
    <citation type="submission" date="2018-03" db="EMBL/GenBank/DDBJ databases">
        <title>Genomic Encyclopedia of Type Strains, Phase III (KMG-III): the genomes of soil and plant-associated and newly described type strains.</title>
        <authorList>
            <person name="Whitman W."/>
        </authorList>
    </citation>
    <scope>NUCLEOTIDE SEQUENCE [LARGE SCALE GENOMIC DNA]</scope>
    <source>
        <strain evidence="1 2">CGMCC 4.7104</strain>
    </source>
</reference>
<dbReference type="AlphaFoldDB" id="A0A2T0M4C2"/>
<dbReference type="Proteomes" id="UP000238312">
    <property type="component" value="Unassembled WGS sequence"/>
</dbReference>
<evidence type="ECO:0000313" key="2">
    <source>
        <dbReference type="Proteomes" id="UP000238312"/>
    </source>
</evidence>
<dbReference type="EMBL" id="PVNG01000035">
    <property type="protein sequence ID" value="PRX51718.1"/>
    <property type="molecule type" value="Genomic_DNA"/>
</dbReference>
<organism evidence="1 2">
    <name type="scientific">Nonomuraea fuscirosea</name>
    <dbReference type="NCBI Taxonomy" id="1291556"/>
    <lineage>
        <taxon>Bacteria</taxon>
        <taxon>Bacillati</taxon>
        <taxon>Actinomycetota</taxon>
        <taxon>Actinomycetes</taxon>
        <taxon>Streptosporangiales</taxon>
        <taxon>Streptosporangiaceae</taxon>
        <taxon>Nonomuraea</taxon>
    </lineage>
</organism>